<reference evidence="1" key="1">
    <citation type="submission" date="2021-06" db="EMBL/GenBank/DDBJ databases">
        <title>Comparative genomics, transcriptomics and evolutionary studies reveal genomic signatures of adaptation to plant cell wall in hemibiotrophic fungi.</title>
        <authorList>
            <consortium name="DOE Joint Genome Institute"/>
            <person name="Baroncelli R."/>
            <person name="Diaz J.F."/>
            <person name="Benocci T."/>
            <person name="Peng M."/>
            <person name="Battaglia E."/>
            <person name="Haridas S."/>
            <person name="Andreopoulos W."/>
            <person name="Labutti K."/>
            <person name="Pangilinan J."/>
            <person name="Floch G.L."/>
            <person name="Makela M.R."/>
            <person name="Henrissat B."/>
            <person name="Grigoriev I.V."/>
            <person name="Crouch J.A."/>
            <person name="De Vries R.P."/>
            <person name="Sukno S.A."/>
            <person name="Thon M.R."/>
        </authorList>
    </citation>
    <scope>NUCLEOTIDE SEQUENCE</scope>
    <source>
        <strain evidence="1">MAFF235873</strain>
    </source>
</reference>
<dbReference type="Proteomes" id="UP001232148">
    <property type="component" value="Unassembled WGS sequence"/>
</dbReference>
<dbReference type="AlphaFoldDB" id="A0AAD9M0Z3"/>
<evidence type="ECO:0000313" key="2">
    <source>
        <dbReference type="Proteomes" id="UP001232148"/>
    </source>
</evidence>
<sequence>MCCCSASRSKCACLDSATLASTYILGTTSALRGRVAIAARMGIDVLGSETGHIQELLNFDMLPSAALCSVSVCAAALSPPRVLHDWVPGRFNRGQCNFAHAPRYKSQTCQESHRVQITGGTKLVRDGEKPNHGPPPAMGALETLIDSRFTWGLLRLFKTWPDLFMAQLQFPRGSVCTWVSGWPTLFRTTVVEKGYHRMAGWVEINR</sequence>
<protein>
    <submittedName>
        <fullName evidence="1">Uncharacterized protein</fullName>
    </submittedName>
</protein>
<dbReference type="EMBL" id="MU842857">
    <property type="protein sequence ID" value="KAK2029996.1"/>
    <property type="molecule type" value="Genomic_DNA"/>
</dbReference>
<name>A0AAD9M0Z3_9PEZI</name>
<keyword evidence="2" id="KW-1185">Reference proteome</keyword>
<evidence type="ECO:0000313" key="1">
    <source>
        <dbReference type="EMBL" id="KAK2029996.1"/>
    </source>
</evidence>
<gene>
    <name evidence="1" type="ORF">LX32DRAFT_343838</name>
</gene>
<proteinExistence type="predicted"/>
<organism evidence="1 2">
    <name type="scientific">Colletotrichum zoysiae</name>
    <dbReference type="NCBI Taxonomy" id="1216348"/>
    <lineage>
        <taxon>Eukaryota</taxon>
        <taxon>Fungi</taxon>
        <taxon>Dikarya</taxon>
        <taxon>Ascomycota</taxon>
        <taxon>Pezizomycotina</taxon>
        <taxon>Sordariomycetes</taxon>
        <taxon>Hypocreomycetidae</taxon>
        <taxon>Glomerellales</taxon>
        <taxon>Glomerellaceae</taxon>
        <taxon>Colletotrichum</taxon>
        <taxon>Colletotrichum graminicola species complex</taxon>
    </lineage>
</organism>
<accession>A0AAD9M0Z3</accession>
<comment type="caution">
    <text evidence="1">The sequence shown here is derived from an EMBL/GenBank/DDBJ whole genome shotgun (WGS) entry which is preliminary data.</text>
</comment>